<dbReference type="RefSeq" id="XP_060441313.1">
    <property type="nucleotide sequence ID" value="XM_060591062.1"/>
</dbReference>
<evidence type="ECO:0000313" key="2">
    <source>
        <dbReference type="Proteomes" id="UP001243989"/>
    </source>
</evidence>
<evidence type="ECO:0000313" key="1">
    <source>
        <dbReference type="EMBL" id="KAK1625318.1"/>
    </source>
</evidence>
<keyword evidence="2" id="KW-1185">Reference proteome</keyword>
<comment type="caution">
    <text evidence="1">The sequence shown here is derived from an EMBL/GenBank/DDBJ whole genome shotgun (WGS) entry which is preliminary data.</text>
</comment>
<dbReference type="EMBL" id="JAHMHQ010000020">
    <property type="protein sequence ID" value="KAK1625318.1"/>
    <property type="molecule type" value="Genomic_DNA"/>
</dbReference>
<proteinExistence type="predicted"/>
<gene>
    <name evidence="1" type="ORF">BDP81DRAFT_435567</name>
</gene>
<dbReference type="GeneID" id="85475924"/>
<dbReference type="Proteomes" id="UP001243989">
    <property type="component" value="Unassembled WGS sequence"/>
</dbReference>
<reference evidence="1" key="1">
    <citation type="submission" date="2021-06" db="EMBL/GenBank/DDBJ databases">
        <title>Comparative genomics, transcriptomics and evolutionary studies reveal genomic signatures of adaptation to plant cell wall in hemibiotrophic fungi.</title>
        <authorList>
            <consortium name="DOE Joint Genome Institute"/>
            <person name="Baroncelli R."/>
            <person name="Diaz J.F."/>
            <person name="Benocci T."/>
            <person name="Peng M."/>
            <person name="Battaglia E."/>
            <person name="Haridas S."/>
            <person name="Andreopoulos W."/>
            <person name="Labutti K."/>
            <person name="Pangilinan J."/>
            <person name="Floch G.L."/>
            <person name="Makela M.R."/>
            <person name="Henrissat B."/>
            <person name="Grigoriev I.V."/>
            <person name="Crouch J.A."/>
            <person name="De Vries R.P."/>
            <person name="Sukno S.A."/>
            <person name="Thon M.R."/>
        </authorList>
    </citation>
    <scope>NUCLEOTIDE SEQUENCE</scope>
    <source>
        <strain evidence="1">CBS 102054</strain>
    </source>
</reference>
<name>A0AAI9ZJE3_9PEZI</name>
<accession>A0AAI9ZJE3</accession>
<protein>
    <submittedName>
        <fullName evidence="1">Uncharacterized protein</fullName>
    </submittedName>
</protein>
<dbReference type="AlphaFoldDB" id="A0AAI9ZJE3"/>
<organism evidence="1 2">
    <name type="scientific">Colletotrichum phormii</name>
    <dbReference type="NCBI Taxonomy" id="359342"/>
    <lineage>
        <taxon>Eukaryota</taxon>
        <taxon>Fungi</taxon>
        <taxon>Dikarya</taxon>
        <taxon>Ascomycota</taxon>
        <taxon>Pezizomycotina</taxon>
        <taxon>Sordariomycetes</taxon>
        <taxon>Hypocreomycetidae</taxon>
        <taxon>Glomerellales</taxon>
        <taxon>Glomerellaceae</taxon>
        <taxon>Colletotrichum</taxon>
        <taxon>Colletotrichum acutatum species complex</taxon>
    </lineage>
</organism>
<sequence length="58" mass="6831">MLSVHSLHYYCCSQPKVRKVLRWNKVVTKHRHAPRPLIDPTLTDWVQSYTPCCCYPSS</sequence>